<evidence type="ECO:0000313" key="3">
    <source>
        <dbReference type="EMBL" id="QGW78459.1"/>
    </source>
</evidence>
<evidence type="ECO:0000259" key="2">
    <source>
        <dbReference type="Pfam" id="PF11860"/>
    </source>
</evidence>
<dbReference type="InterPro" id="IPR036365">
    <property type="entry name" value="PGBD-like_sf"/>
</dbReference>
<evidence type="ECO:0000259" key="1">
    <source>
        <dbReference type="Pfam" id="PF01471"/>
    </source>
</evidence>
<organism evidence="3 4">
    <name type="scientific">Pseudomonas alkylphenolica</name>
    <dbReference type="NCBI Taxonomy" id="237609"/>
    <lineage>
        <taxon>Bacteria</taxon>
        <taxon>Pseudomonadati</taxon>
        <taxon>Pseudomonadota</taxon>
        <taxon>Gammaproteobacteria</taxon>
        <taxon>Pseudomonadales</taxon>
        <taxon>Pseudomonadaceae</taxon>
        <taxon>Pseudomonas</taxon>
    </lineage>
</organism>
<dbReference type="Gene3D" id="1.10.101.10">
    <property type="entry name" value="PGBD-like superfamily/PGBD"/>
    <property type="match status" value="1"/>
</dbReference>
<protein>
    <submittedName>
        <fullName evidence="3">DUF3380 domain-containing protein</fullName>
    </submittedName>
</protein>
<keyword evidence="4" id="KW-1185">Reference proteome</keyword>
<name>A0A6I6GZG8_9PSED</name>
<sequence>MTPTLRHGDRGQAVSLLQKQLNQAGAKPTLVVDGDFGDATEKAVRAFQARSGLVDDGIAGEKTQSALLGGDCRLLLGNATLLAGAKRLDVELASIYAVNEVESQGKGFLANGKPKILFERHVMYNRLAMPRHEGDIVAELKHHADELAASHPHLVNPRPGGYIGGPGEHQRLAQARMLDAQRADESASWGAFQIMGYHWERLGYPSLADFVTRMSQDENEQFDAFVRFIEADPALHKALKGKKWAQFAKLYNGPAYARNLYDVKLERAYERYADCGCTLDAA</sequence>
<evidence type="ECO:0000313" key="4">
    <source>
        <dbReference type="Proteomes" id="UP000426235"/>
    </source>
</evidence>
<dbReference type="InterPro" id="IPR002477">
    <property type="entry name" value="Peptidoglycan-bd-like"/>
</dbReference>
<dbReference type="Pfam" id="PF01471">
    <property type="entry name" value="PG_binding_1"/>
    <property type="match status" value="1"/>
</dbReference>
<accession>A0A6I6GZG8</accession>
<gene>
    <name evidence="3" type="ORF">GPJ81_17800</name>
</gene>
<reference evidence="3" key="1">
    <citation type="submission" date="2019-12" db="EMBL/GenBank/DDBJ databases">
        <title>Hybrid Genome Assemblies of two High G+C Isolates from Undergraduate Microbiology Courses.</title>
        <authorList>
            <person name="Ne Ville C.J."/>
            <person name="Enright D."/>
            <person name="Hernandez I."/>
            <person name="Dodsworth J."/>
            <person name="Orwin P.M."/>
        </authorList>
    </citation>
    <scope>NUCLEOTIDE SEQUENCE [LARGE SCALE GENOMIC DNA]</scope>
    <source>
        <strain evidence="3">Neo</strain>
    </source>
</reference>
<dbReference type="InterPro" id="IPR009078">
    <property type="entry name" value="Ferritin-like_SF"/>
</dbReference>
<dbReference type="InterPro" id="IPR036366">
    <property type="entry name" value="PGBDSf"/>
</dbReference>
<proteinExistence type="predicted"/>
<dbReference type="AlphaFoldDB" id="A0A6I6GZG8"/>
<feature type="domain" description="Peptidoglycan binding-like" evidence="1">
    <location>
        <begin position="10"/>
        <end position="67"/>
    </location>
</feature>
<dbReference type="Pfam" id="PF11860">
    <property type="entry name" value="Muramidase"/>
    <property type="match status" value="1"/>
</dbReference>
<dbReference type="SUPFAM" id="SSF47090">
    <property type="entry name" value="PGBD-like"/>
    <property type="match status" value="1"/>
</dbReference>
<dbReference type="SUPFAM" id="SSF47240">
    <property type="entry name" value="Ferritin-like"/>
    <property type="match status" value="1"/>
</dbReference>
<dbReference type="EMBL" id="CP046621">
    <property type="protein sequence ID" value="QGW78459.1"/>
    <property type="molecule type" value="Genomic_DNA"/>
</dbReference>
<dbReference type="RefSeq" id="WP_157193328.1">
    <property type="nucleotide sequence ID" value="NZ_CP046621.1"/>
</dbReference>
<feature type="domain" description="N-acetylmuramidase" evidence="2">
    <location>
        <begin position="92"/>
        <end position="272"/>
    </location>
</feature>
<dbReference type="Proteomes" id="UP000426235">
    <property type="component" value="Chromosome"/>
</dbReference>
<dbReference type="InterPro" id="IPR024408">
    <property type="entry name" value="Muramidase"/>
</dbReference>